<evidence type="ECO:0000256" key="1">
    <source>
        <dbReference type="ARBA" id="ARBA00004191"/>
    </source>
</evidence>
<dbReference type="Gene3D" id="2.160.20.10">
    <property type="entry name" value="Single-stranded right-handed beta-helix, Pectin lyase-like"/>
    <property type="match status" value="1"/>
</dbReference>
<dbReference type="InterPro" id="IPR011050">
    <property type="entry name" value="Pectin_lyase_fold/virulence"/>
</dbReference>
<comment type="caution">
    <text evidence="9">The sequence shown here is derived from an EMBL/GenBank/DDBJ whole genome shotgun (WGS) entry which is preliminary data.</text>
</comment>
<name>A0A371FM57_MUCPR</name>
<proteinExistence type="inferred from homology"/>
<evidence type="ECO:0000313" key="10">
    <source>
        <dbReference type="Proteomes" id="UP000257109"/>
    </source>
</evidence>
<keyword evidence="7" id="KW-0961">Cell wall biogenesis/degradation</keyword>
<accession>A0A371FM57</accession>
<dbReference type="GO" id="GO:0004650">
    <property type="term" value="F:polygalacturonase activity"/>
    <property type="evidence" value="ECO:0007669"/>
    <property type="project" value="InterPro"/>
</dbReference>
<feature type="non-terminal residue" evidence="9">
    <location>
        <position position="233"/>
    </location>
</feature>
<gene>
    <name evidence="9" type="ORF">CR513_40235</name>
</gene>
<evidence type="ECO:0000256" key="4">
    <source>
        <dbReference type="ARBA" id="ARBA00022525"/>
    </source>
</evidence>
<keyword evidence="4" id="KW-0964">Secreted</keyword>
<organism evidence="9 10">
    <name type="scientific">Mucuna pruriens</name>
    <name type="common">Velvet bean</name>
    <name type="synonym">Dolichos pruriens</name>
    <dbReference type="NCBI Taxonomy" id="157652"/>
    <lineage>
        <taxon>Eukaryota</taxon>
        <taxon>Viridiplantae</taxon>
        <taxon>Streptophyta</taxon>
        <taxon>Embryophyta</taxon>
        <taxon>Tracheophyta</taxon>
        <taxon>Spermatophyta</taxon>
        <taxon>Magnoliopsida</taxon>
        <taxon>eudicotyledons</taxon>
        <taxon>Gunneridae</taxon>
        <taxon>Pentapetalae</taxon>
        <taxon>rosids</taxon>
        <taxon>fabids</taxon>
        <taxon>Fabales</taxon>
        <taxon>Fabaceae</taxon>
        <taxon>Papilionoideae</taxon>
        <taxon>50 kb inversion clade</taxon>
        <taxon>NPAAA clade</taxon>
        <taxon>indigoferoid/millettioid clade</taxon>
        <taxon>Phaseoleae</taxon>
        <taxon>Mucuna</taxon>
    </lineage>
</organism>
<evidence type="ECO:0000313" key="9">
    <source>
        <dbReference type="EMBL" id="RDX79351.1"/>
    </source>
</evidence>
<keyword evidence="5 8" id="KW-0378">Hydrolase</keyword>
<comment type="subcellular location">
    <subcellularLocation>
        <location evidence="1">Secreted</location>
        <location evidence="1">Cell wall</location>
    </subcellularLocation>
</comment>
<dbReference type="Proteomes" id="UP000257109">
    <property type="component" value="Unassembled WGS sequence"/>
</dbReference>
<evidence type="ECO:0000256" key="2">
    <source>
        <dbReference type="ARBA" id="ARBA00008834"/>
    </source>
</evidence>
<evidence type="ECO:0000256" key="7">
    <source>
        <dbReference type="ARBA" id="ARBA00023316"/>
    </source>
</evidence>
<comment type="similarity">
    <text evidence="2 8">Belongs to the glycosyl hydrolase 28 family.</text>
</comment>
<sequence length="233" mass="25394">MSKTCTLIDSKGGHFIVFGCDKMTLTNLTISAPEQNRNTDGIKISHKIGINITNVQIGTGDDCVAMISGIKKVGFRIHGISVGRLGANDGETDLEDIVVINCTFNGTSNALRIKTWAAPLNTTLNASSFVYYEDIVMNNVQNPTENSHVQISNVAYKNVRGTSATDNAVNFKCSEVRPYQNITVEDINLWRYVGQKGLGNLSNFCSHVHGASYGKQIPRFCIPLSATPRSAYN</sequence>
<dbReference type="AlphaFoldDB" id="A0A371FM57"/>
<dbReference type="InterPro" id="IPR012334">
    <property type="entry name" value="Pectin_lyas_fold"/>
</dbReference>
<evidence type="ECO:0008006" key="11">
    <source>
        <dbReference type="Google" id="ProtNLM"/>
    </source>
</evidence>
<keyword evidence="10" id="KW-1185">Reference proteome</keyword>
<dbReference type="GO" id="GO:0071555">
    <property type="term" value="P:cell wall organization"/>
    <property type="evidence" value="ECO:0007669"/>
    <property type="project" value="UniProtKB-KW"/>
</dbReference>
<evidence type="ECO:0000256" key="3">
    <source>
        <dbReference type="ARBA" id="ARBA00022512"/>
    </source>
</evidence>
<dbReference type="SUPFAM" id="SSF51126">
    <property type="entry name" value="Pectin lyase-like"/>
    <property type="match status" value="1"/>
</dbReference>
<evidence type="ECO:0000256" key="6">
    <source>
        <dbReference type="ARBA" id="ARBA00023295"/>
    </source>
</evidence>
<dbReference type="InterPro" id="IPR000743">
    <property type="entry name" value="Glyco_hydro_28"/>
</dbReference>
<dbReference type="EMBL" id="QJKJ01008567">
    <property type="protein sequence ID" value="RDX79351.1"/>
    <property type="molecule type" value="Genomic_DNA"/>
</dbReference>
<dbReference type="GO" id="GO:0005975">
    <property type="term" value="P:carbohydrate metabolic process"/>
    <property type="evidence" value="ECO:0007669"/>
    <property type="project" value="InterPro"/>
</dbReference>
<evidence type="ECO:0000256" key="5">
    <source>
        <dbReference type="ARBA" id="ARBA00022801"/>
    </source>
</evidence>
<dbReference type="PANTHER" id="PTHR31375">
    <property type="match status" value="1"/>
</dbReference>
<dbReference type="Pfam" id="PF00295">
    <property type="entry name" value="Glyco_hydro_28"/>
    <property type="match status" value="1"/>
</dbReference>
<keyword evidence="3" id="KW-0134">Cell wall</keyword>
<evidence type="ECO:0000256" key="8">
    <source>
        <dbReference type="RuleBase" id="RU361169"/>
    </source>
</evidence>
<reference evidence="9" key="1">
    <citation type="submission" date="2018-05" db="EMBL/GenBank/DDBJ databases">
        <title>Draft genome of Mucuna pruriens seed.</title>
        <authorList>
            <person name="Nnadi N.E."/>
            <person name="Vos R."/>
            <person name="Hasami M.H."/>
            <person name="Devisetty U.K."/>
            <person name="Aguiy J.C."/>
        </authorList>
    </citation>
    <scope>NUCLEOTIDE SEQUENCE [LARGE SCALE GENOMIC DNA]</scope>
    <source>
        <strain evidence="9">JCA_2017</strain>
    </source>
</reference>
<dbReference type="OrthoDB" id="187139at2759"/>
<dbReference type="STRING" id="157652.A0A371FM57"/>
<protein>
    <recommendedName>
        <fullName evidence="11">Polygalacturonase</fullName>
    </recommendedName>
</protein>
<keyword evidence="6 8" id="KW-0326">Glycosidase</keyword>